<dbReference type="AlphaFoldDB" id="A0A4R6VME2"/>
<dbReference type="Proteomes" id="UP000295705">
    <property type="component" value="Unassembled WGS sequence"/>
</dbReference>
<sequence>MPRTESPRRGRRPGDSGTREAILDAARARFSSAGFRAATVRAIAGDAGVDPALVMHYFGSKQGLFVAAMEFPLDPAEVVPRLVAPGVDGLGERLVRFLLSVIDELGDANPMLGLVRSAVGHPDAARMMREFLGEAILDRVAAAVSDIVGADRPRLRADLCASQIVGILVARQILELPELAAADRETLIGVYGRTIQGYLTGPLDSS</sequence>
<dbReference type="OrthoDB" id="3210235at2"/>
<accession>A0A4R6VME2</accession>
<name>A0A4R6VME2_9PSEU</name>
<evidence type="ECO:0000256" key="1">
    <source>
        <dbReference type="ARBA" id="ARBA00023125"/>
    </source>
</evidence>
<protein>
    <submittedName>
        <fullName evidence="4">TetR family transcriptional regulator</fullName>
    </submittedName>
</protein>
<dbReference type="Pfam" id="PF17920">
    <property type="entry name" value="TetR_C_16"/>
    <property type="match status" value="1"/>
</dbReference>
<reference evidence="4 5" key="1">
    <citation type="submission" date="2019-03" db="EMBL/GenBank/DDBJ databases">
        <title>Genomic Encyclopedia of Type Strains, Phase IV (KMG-IV): sequencing the most valuable type-strain genomes for metagenomic binning, comparative biology and taxonomic classification.</title>
        <authorList>
            <person name="Goeker M."/>
        </authorList>
    </citation>
    <scope>NUCLEOTIDE SEQUENCE [LARGE SCALE GENOMIC DNA]</scope>
    <source>
        <strain evidence="4 5">DSM 45775</strain>
    </source>
</reference>
<dbReference type="SUPFAM" id="SSF46689">
    <property type="entry name" value="Homeodomain-like"/>
    <property type="match status" value="1"/>
</dbReference>
<dbReference type="EMBL" id="SNYO01000001">
    <property type="protein sequence ID" value="TDQ64972.1"/>
    <property type="molecule type" value="Genomic_DNA"/>
</dbReference>
<dbReference type="RefSeq" id="WP_133824407.1">
    <property type="nucleotide sequence ID" value="NZ_BAABHR010000057.1"/>
</dbReference>
<dbReference type="InterPro" id="IPR009057">
    <property type="entry name" value="Homeodomain-like_sf"/>
</dbReference>
<gene>
    <name evidence="4" type="ORF">EV188_101221</name>
</gene>
<feature type="domain" description="HTH tetR-type" evidence="3">
    <location>
        <begin position="16"/>
        <end position="76"/>
    </location>
</feature>
<evidence type="ECO:0000313" key="4">
    <source>
        <dbReference type="EMBL" id="TDQ64972.1"/>
    </source>
</evidence>
<organism evidence="4 5">
    <name type="scientific">Actinomycetospora succinea</name>
    <dbReference type="NCBI Taxonomy" id="663603"/>
    <lineage>
        <taxon>Bacteria</taxon>
        <taxon>Bacillati</taxon>
        <taxon>Actinomycetota</taxon>
        <taxon>Actinomycetes</taxon>
        <taxon>Pseudonocardiales</taxon>
        <taxon>Pseudonocardiaceae</taxon>
        <taxon>Actinomycetospora</taxon>
    </lineage>
</organism>
<keyword evidence="1 2" id="KW-0238">DNA-binding</keyword>
<dbReference type="PANTHER" id="PTHR30055">
    <property type="entry name" value="HTH-TYPE TRANSCRIPTIONAL REGULATOR RUTR"/>
    <property type="match status" value="1"/>
</dbReference>
<dbReference type="PANTHER" id="PTHR30055:SF235">
    <property type="entry name" value="TRANSCRIPTIONAL REGULATORY PROTEIN"/>
    <property type="match status" value="1"/>
</dbReference>
<dbReference type="InterPro" id="IPR036271">
    <property type="entry name" value="Tet_transcr_reg_TetR-rel_C_sf"/>
</dbReference>
<dbReference type="Pfam" id="PF00440">
    <property type="entry name" value="TetR_N"/>
    <property type="match status" value="1"/>
</dbReference>
<dbReference type="InterPro" id="IPR050109">
    <property type="entry name" value="HTH-type_TetR-like_transc_reg"/>
</dbReference>
<dbReference type="PROSITE" id="PS50977">
    <property type="entry name" value="HTH_TETR_2"/>
    <property type="match status" value="1"/>
</dbReference>
<evidence type="ECO:0000256" key="2">
    <source>
        <dbReference type="PROSITE-ProRule" id="PRU00335"/>
    </source>
</evidence>
<dbReference type="PRINTS" id="PR00455">
    <property type="entry name" value="HTHTETR"/>
</dbReference>
<dbReference type="GO" id="GO:0000976">
    <property type="term" value="F:transcription cis-regulatory region binding"/>
    <property type="evidence" value="ECO:0007669"/>
    <property type="project" value="TreeGrafter"/>
</dbReference>
<proteinExistence type="predicted"/>
<dbReference type="Gene3D" id="1.10.357.10">
    <property type="entry name" value="Tetracycline Repressor, domain 2"/>
    <property type="match status" value="1"/>
</dbReference>
<comment type="caution">
    <text evidence="4">The sequence shown here is derived from an EMBL/GenBank/DDBJ whole genome shotgun (WGS) entry which is preliminary data.</text>
</comment>
<feature type="DNA-binding region" description="H-T-H motif" evidence="2">
    <location>
        <begin position="39"/>
        <end position="58"/>
    </location>
</feature>
<dbReference type="SUPFAM" id="SSF48498">
    <property type="entry name" value="Tetracyclin repressor-like, C-terminal domain"/>
    <property type="match status" value="1"/>
</dbReference>
<evidence type="ECO:0000259" key="3">
    <source>
        <dbReference type="PROSITE" id="PS50977"/>
    </source>
</evidence>
<dbReference type="InterPro" id="IPR041678">
    <property type="entry name" value="TetR_C_16"/>
</dbReference>
<evidence type="ECO:0000313" key="5">
    <source>
        <dbReference type="Proteomes" id="UP000295705"/>
    </source>
</evidence>
<keyword evidence="5" id="KW-1185">Reference proteome</keyword>
<dbReference type="Gene3D" id="1.10.10.60">
    <property type="entry name" value="Homeodomain-like"/>
    <property type="match status" value="1"/>
</dbReference>
<dbReference type="GO" id="GO:0003700">
    <property type="term" value="F:DNA-binding transcription factor activity"/>
    <property type="evidence" value="ECO:0007669"/>
    <property type="project" value="TreeGrafter"/>
</dbReference>
<dbReference type="InterPro" id="IPR001647">
    <property type="entry name" value="HTH_TetR"/>
</dbReference>